<comment type="caution">
    <text evidence="2">The sequence shown here is derived from an EMBL/GenBank/DDBJ whole genome shotgun (WGS) entry which is preliminary data.</text>
</comment>
<dbReference type="EMBL" id="QAID01000021">
    <property type="protein sequence ID" value="MDN4576666.1"/>
    <property type="molecule type" value="Genomic_DNA"/>
</dbReference>
<dbReference type="AlphaFoldDB" id="A0AAW7MH41"/>
<dbReference type="Proteomes" id="UP001172791">
    <property type="component" value="Unassembled WGS sequence"/>
</dbReference>
<protein>
    <recommendedName>
        <fullName evidence="6">DUF2489 domain-containing protein</fullName>
    </recommendedName>
</protein>
<keyword evidence="4" id="KW-1185">Reference proteome</keyword>
<sequence length="133" mass="15254">MRGIGVAEIVVLGLRIACGIGVLYVLIVLFRRREHRTRAQRLAATMRNHDQAAAAQVLLCHDMVAWLDDEILKEKISPRDGHANSEWLRCLNDAQREVTFRLLELSERGPGVVVNVERKYELNALWDRLREAK</sequence>
<name>A0AAW7MH41_9BURK</name>
<keyword evidence="1" id="KW-1133">Transmembrane helix</keyword>
<evidence type="ECO:0000313" key="5">
    <source>
        <dbReference type="Proteomes" id="UP001172791"/>
    </source>
</evidence>
<keyword evidence="1" id="KW-0812">Transmembrane</keyword>
<feature type="transmembrane region" description="Helical" evidence="1">
    <location>
        <begin position="6"/>
        <end position="30"/>
    </location>
</feature>
<dbReference type="EMBL" id="QAIC01000024">
    <property type="protein sequence ID" value="MDN4572015.1"/>
    <property type="molecule type" value="Genomic_DNA"/>
</dbReference>
<accession>A0AAW7MH41</accession>
<evidence type="ECO:0000256" key="1">
    <source>
        <dbReference type="SAM" id="Phobius"/>
    </source>
</evidence>
<evidence type="ECO:0000313" key="2">
    <source>
        <dbReference type="EMBL" id="MDN4572015.1"/>
    </source>
</evidence>
<proteinExistence type="predicted"/>
<dbReference type="RefSeq" id="WP_301233350.1">
    <property type="nucleotide sequence ID" value="NZ_QAIC01000024.1"/>
</dbReference>
<organism evidence="2 5">
    <name type="scientific">Pandoraea cepalis</name>
    <dbReference type="NCBI Taxonomy" id="2508294"/>
    <lineage>
        <taxon>Bacteria</taxon>
        <taxon>Pseudomonadati</taxon>
        <taxon>Pseudomonadota</taxon>
        <taxon>Betaproteobacteria</taxon>
        <taxon>Burkholderiales</taxon>
        <taxon>Burkholderiaceae</taxon>
        <taxon>Pandoraea</taxon>
    </lineage>
</organism>
<keyword evidence="1" id="KW-0472">Membrane</keyword>
<evidence type="ECO:0000313" key="3">
    <source>
        <dbReference type="EMBL" id="MDN4576666.1"/>
    </source>
</evidence>
<dbReference type="Proteomes" id="UP001172788">
    <property type="component" value="Unassembled WGS sequence"/>
</dbReference>
<evidence type="ECO:0000313" key="4">
    <source>
        <dbReference type="Proteomes" id="UP001172788"/>
    </source>
</evidence>
<evidence type="ECO:0008006" key="6">
    <source>
        <dbReference type="Google" id="ProtNLM"/>
    </source>
</evidence>
<reference evidence="2" key="1">
    <citation type="submission" date="2018-04" db="EMBL/GenBank/DDBJ databases">
        <authorList>
            <person name="Jy Z."/>
        </authorList>
    </citation>
    <scope>NUCLEOTIDE SEQUENCE</scope>
    <source>
        <strain evidence="3">AS13</strain>
        <strain evidence="2">LA18</strain>
    </source>
</reference>
<gene>
    <name evidence="2" type="ORF">DBA34_01855</name>
    <name evidence="3" type="ORF">DBB29_00770</name>
</gene>